<gene>
    <name evidence="1" type="ORF">BPOR_0294g00100</name>
</gene>
<protein>
    <submittedName>
        <fullName evidence="1">Uncharacterized protein</fullName>
    </submittedName>
</protein>
<evidence type="ECO:0000313" key="2">
    <source>
        <dbReference type="Proteomes" id="UP000297280"/>
    </source>
</evidence>
<sequence length="171" mass="19223">MNKLDLLSNTMTQLSKNHTFDSLNQTSSLGVLLIKYLILSEYSSVSSETNPICSKWQACVDDGNLLRLMYIDPCTGARARGGELCPEETWGDRAIVENTPEDTLIFSENMMNLCPVCVRKAEETMPGAGMIERLRNARTRKGNEIREAFANWPATNARLLAEERSQGEFQR</sequence>
<reference evidence="1 2" key="1">
    <citation type="submission" date="2017-12" db="EMBL/GenBank/DDBJ databases">
        <title>Comparative genomics of Botrytis spp.</title>
        <authorList>
            <person name="Valero-Jimenez C.A."/>
            <person name="Tapia P."/>
            <person name="Veloso J."/>
            <person name="Silva-Moreno E."/>
            <person name="Staats M."/>
            <person name="Valdes J.H."/>
            <person name="Van Kan J.A.L."/>
        </authorList>
    </citation>
    <scope>NUCLEOTIDE SEQUENCE [LARGE SCALE GENOMIC DNA]</scope>
    <source>
        <strain evidence="1 2">MUCL3349</strain>
    </source>
</reference>
<dbReference type="EMBL" id="PQXO01000293">
    <property type="protein sequence ID" value="TGO86547.1"/>
    <property type="molecule type" value="Genomic_DNA"/>
</dbReference>
<name>A0A4Z1KKE2_9HELO</name>
<comment type="caution">
    <text evidence="1">The sequence shown here is derived from an EMBL/GenBank/DDBJ whole genome shotgun (WGS) entry which is preliminary data.</text>
</comment>
<accession>A0A4Z1KKE2</accession>
<proteinExistence type="predicted"/>
<dbReference type="AlphaFoldDB" id="A0A4Z1KKE2"/>
<organism evidence="1 2">
    <name type="scientific">Botrytis porri</name>
    <dbReference type="NCBI Taxonomy" id="87229"/>
    <lineage>
        <taxon>Eukaryota</taxon>
        <taxon>Fungi</taxon>
        <taxon>Dikarya</taxon>
        <taxon>Ascomycota</taxon>
        <taxon>Pezizomycotina</taxon>
        <taxon>Leotiomycetes</taxon>
        <taxon>Helotiales</taxon>
        <taxon>Sclerotiniaceae</taxon>
        <taxon>Botrytis</taxon>
    </lineage>
</organism>
<dbReference type="Proteomes" id="UP000297280">
    <property type="component" value="Unassembled WGS sequence"/>
</dbReference>
<keyword evidence="2" id="KW-1185">Reference proteome</keyword>
<evidence type="ECO:0000313" key="1">
    <source>
        <dbReference type="EMBL" id="TGO86547.1"/>
    </source>
</evidence>